<organism evidence="1 2">
    <name type="scientific">Megaselia scalaris</name>
    <name type="common">Humpbacked fly</name>
    <name type="synonym">Phora scalaris</name>
    <dbReference type="NCBI Taxonomy" id="36166"/>
    <lineage>
        <taxon>Eukaryota</taxon>
        <taxon>Metazoa</taxon>
        <taxon>Ecdysozoa</taxon>
        <taxon>Arthropoda</taxon>
        <taxon>Hexapoda</taxon>
        <taxon>Insecta</taxon>
        <taxon>Pterygota</taxon>
        <taxon>Neoptera</taxon>
        <taxon>Endopterygota</taxon>
        <taxon>Diptera</taxon>
        <taxon>Brachycera</taxon>
        <taxon>Muscomorpha</taxon>
        <taxon>Platypezoidea</taxon>
        <taxon>Phoridae</taxon>
        <taxon>Megaseliini</taxon>
        <taxon>Megaselia</taxon>
    </lineage>
</organism>
<name>T1H4F3_MEGSC</name>
<dbReference type="EMBL" id="CAQQ02186620">
    <property type="status" value="NOT_ANNOTATED_CDS"/>
    <property type="molecule type" value="Genomic_DNA"/>
</dbReference>
<dbReference type="Proteomes" id="UP000015102">
    <property type="component" value="Unassembled WGS sequence"/>
</dbReference>
<reference evidence="1" key="2">
    <citation type="submission" date="2015-06" db="UniProtKB">
        <authorList>
            <consortium name="EnsemblMetazoa"/>
        </authorList>
    </citation>
    <scope>IDENTIFICATION</scope>
</reference>
<evidence type="ECO:0000313" key="2">
    <source>
        <dbReference type="Proteomes" id="UP000015102"/>
    </source>
</evidence>
<proteinExistence type="predicted"/>
<accession>T1H4F3</accession>
<dbReference type="AlphaFoldDB" id="T1H4F3"/>
<evidence type="ECO:0000313" key="1">
    <source>
        <dbReference type="EnsemblMetazoa" id="MESCA011162-PA"/>
    </source>
</evidence>
<dbReference type="HOGENOM" id="CLU_2624840_0_0_1"/>
<sequence length="78" mass="9355">MENLFNINYINQYKLKLCVETLRTKAQKHSKDIFRIEIRSWNKELGNTQHCPFCYSHMNTVLEYCTNKVFLAHLCVDI</sequence>
<keyword evidence="2" id="KW-1185">Reference proteome</keyword>
<reference evidence="2" key="1">
    <citation type="submission" date="2013-02" db="EMBL/GenBank/DDBJ databases">
        <authorList>
            <person name="Hughes D."/>
        </authorList>
    </citation>
    <scope>NUCLEOTIDE SEQUENCE</scope>
    <source>
        <strain>Durham</strain>
        <strain evidence="2">NC isolate 2 -- Noor lab</strain>
    </source>
</reference>
<protein>
    <submittedName>
        <fullName evidence="1">Uncharacterized protein</fullName>
    </submittedName>
</protein>
<dbReference type="EnsemblMetazoa" id="MESCA011162-RA">
    <property type="protein sequence ID" value="MESCA011162-PA"/>
    <property type="gene ID" value="MESCA011162"/>
</dbReference>